<gene>
    <name evidence="1" type="ORF">FSPOR_1273</name>
</gene>
<evidence type="ECO:0008006" key="3">
    <source>
        <dbReference type="Google" id="ProtNLM"/>
    </source>
</evidence>
<dbReference type="Proteomes" id="UP000266152">
    <property type="component" value="Unassembled WGS sequence"/>
</dbReference>
<proteinExistence type="predicted"/>
<protein>
    <recommendedName>
        <fullName evidence="3">SnoaL-like domain-containing protein</fullName>
    </recommendedName>
</protein>
<organism evidence="1 2">
    <name type="scientific">Fusarium sporotrichioides</name>
    <dbReference type="NCBI Taxonomy" id="5514"/>
    <lineage>
        <taxon>Eukaryota</taxon>
        <taxon>Fungi</taxon>
        <taxon>Dikarya</taxon>
        <taxon>Ascomycota</taxon>
        <taxon>Pezizomycotina</taxon>
        <taxon>Sordariomycetes</taxon>
        <taxon>Hypocreomycetidae</taxon>
        <taxon>Hypocreales</taxon>
        <taxon>Nectriaceae</taxon>
        <taxon>Fusarium</taxon>
    </lineage>
</organism>
<comment type="caution">
    <text evidence="1">The sequence shown here is derived from an EMBL/GenBank/DDBJ whole genome shotgun (WGS) entry which is preliminary data.</text>
</comment>
<name>A0A395SRW5_FUSSP</name>
<reference evidence="1 2" key="1">
    <citation type="journal article" date="2018" name="PLoS Pathog.">
        <title>Evolution of structural diversity of trichothecenes, a family of toxins produced by plant pathogenic and entomopathogenic fungi.</title>
        <authorList>
            <person name="Proctor R.H."/>
            <person name="McCormick S.P."/>
            <person name="Kim H.S."/>
            <person name="Cardoza R.E."/>
            <person name="Stanley A.M."/>
            <person name="Lindo L."/>
            <person name="Kelly A."/>
            <person name="Brown D.W."/>
            <person name="Lee T."/>
            <person name="Vaughan M.M."/>
            <person name="Alexander N.J."/>
            <person name="Busman M."/>
            <person name="Gutierrez S."/>
        </authorList>
    </citation>
    <scope>NUCLEOTIDE SEQUENCE [LARGE SCALE GENOMIC DNA]</scope>
    <source>
        <strain evidence="1 2">NRRL 3299</strain>
    </source>
</reference>
<keyword evidence="2" id="KW-1185">Reference proteome</keyword>
<sequence>MSSTRELRMAIEQTTRHFLGAYKDCGEVNDPSIINRDVTEDCKRHFLPAGVMALVGAPAVVILNNVEYEAAVAQDMTKSLVTATRISNLVIDTEACKAAATTVTDVKFHDGEVVVMEHSWVLDFNEDGSKVSNVVEFCDMDGPIAKSADSMGTWTVKGITQSRDHITGAFGAIWQRFYSCKIIECDFRKYSKSSKKTHCIRDPNRPDTWHQGVRKIGR</sequence>
<evidence type="ECO:0000313" key="1">
    <source>
        <dbReference type="EMBL" id="RGP74695.1"/>
    </source>
</evidence>
<accession>A0A395SRW5</accession>
<dbReference type="AlphaFoldDB" id="A0A395SRW5"/>
<dbReference type="EMBL" id="PXOF01000020">
    <property type="protein sequence ID" value="RGP74695.1"/>
    <property type="molecule type" value="Genomic_DNA"/>
</dbReference>
<evidence type="ECO:0000313" key="2">
    <source>
        <dbReference type="Proteomes" id="UP000266152"/>
    </source>
</evidence>